<dbReference type="EMBL" id="CP034183">
    <property type="protein sequence ID" value="AZI43452.1"/>
    <property type="molecule type" value="Genomic_DNA"/>
</dbReference>
<dbReference type="OrthoDB" id="119916at2"/>
<feature type="domain" description="DUF427" evidence="2">
    <location>
        <begin position="33"/>
        <end position="131"/>
    </location>
</feature>
<dbReference type="PANTHER" id="PTHR43058:SF1">
    <property type="entry name" value="DUF427 DOMAIN-CONTAINING PROTEIN"/>
    <property type="match status" value="1"/>
</dbReference>
<sequence length="173" mass="19135">MKRPAPDPVHSGQESVWAYPRPPRLERTSKHLQIWLGGELIADTAQSTHPAFRVLETSHPPGYYLPPDAFKVGVLSLARGRSACEWKGEATYWTLRGGQGAQQKVAEQAAWSYEQPTLAFREMAGYLAVYPGKMDQCRVEGEVVTPQPGQFYGGWITADIKGPFKGEAGTMGW</sequence>
<evidence type="ECO:0000256" key="1">
    <source>
        <dbReference type="SAM" id="MobiDB-lite"/>
    </source>
</evidence>
<accession>A0A3G8YDQ2</accession>
<gene>
    <name evidence="3" type="ORF">EHF33_12445</name>
</gene>
<evidence type="ECO:0000313" key="3">
    <source>
        <dbReference type="EMBL" id="AZI43452.1"/>
    </source>
</evidence>
<reference evidence="3 4" key="1">
    <citation type="submission" date="2018-11" db="EMBL/GenBank/DDBJ databases">
        <title>Deinococcus shelandsis sp. nov., isolated from South Shetland Islands soil of Antarctica.</title>
        <authorList>
            <person name="Tian J."/>
        </authorList>
    </citation>
    <scope>NUCLEOTIDE SEQUENCE [LARGE SCALE GENOMIC DNA]</scope>
    <source>
        <strain evidence="3 4">S14-83T</strain>
    </source>
</reference>
<dbReference type="InterPro" id="IPR038694">
    <property type="entry name" value="DUF427_sf"/>
</dbReference>
<protein>
    <submittedName>
        <fullName evidence="3">DUF427 domain-containing protein</fullName>
    </submittedName>
</protein>
<dbReference type="Pfam" id="PF04248">
    <property type="entry name" value="NTP_transf_9"/>
    <property type="match status" value="1"/>
</dbReference>
<dbReference type="KEGG" id="dph:EHF33_12445"/>
<dbReference type="PANTHER" id="PTHR43058">
    <property type="entry name" value="SLR0655 PROTEIN"/>
    <property type="match status" value="1"/>
</dbReference>
<dbReference type="InterPro" id="IPR007361">
    <property type="entry name" value="DUF427"/>
</dbReference>
<dbReference type="Proteomes" id="UP000276417">
    <property type="component" value="Chromosome 1"/>
</dbReference>
<evidence type="ECO:0000313" key="4">
    <source>
        <dbReference type="Proteomes" id="UP000276417"/>
    </source>
</evidence>
<feature type="region of interest" description="Disordered" evidence="1">
    <location>
        <begin position="1"/>
        <end position="21"/>
    </location>
</feature>
<proteinExistence type="predicted"/>
<keyword evidence="4" id="KW-1185">Reference proteome</keyword>
<organism evidence="3 4">
    <name type="scientific">Deinococcus psychrotolerans</name>
    <dbReference type="NCBI Taxonomy" id="2489213"/>
    <lineage>
        <taxon>Bacteria</taxon>
        <taxon>Thermotogati</taxon>
        <taxon>Deinococcota</taxon>
        <taxon>Deinococci</taxon>
        <taxon>Deinococcales</taxon>
        <taxon>Deinococcaceae</taxon>
        <taxon>Deinococcus</taxon>
    </lineage>
</organism>
<dbReference type="Gene3D" id="2.170.150.40">
    <property type="entry name" value="Domain of unknown function (DUF427)"/>
    <property type="match status" value="1"/>
</dbReference>
<evidence type="ECO:0000259" key="2">
    <source>
        <dbReference type="Pfam" id="PF04248"/>
    </source>
</evidence>
<dbReference type="AlphaFoldDB" id="A0A3G8YDQ2"/>
<dbReference type="RefSeq" id="WP_124872043.1">
    <property type="nucleotide sequence ID" value="NZ_CP034183.1"/>
</dbReference>
<name>A0A3G8YDQ2_9DEIO</name>